<dbReference type="Gramene" id="TraesCAD_scaffold_053747_01G000400.1">
    <property type="protein sequence ID" value="TraesCAD_scaffold_053747_01G000400.1"/>
    <property type="gene ID" value="TraesCAD_scaffold_053747_01G000400"/>
</dbReference>
<reference evidence="10" key="2">
    <citation type="submission" date="2018-10" db="UniProtKB">
        <authorList>
            <consortium name="EnsemblPlants"/>
        </authorList>
    </citation>
    <scope>IDENTIFICATION</scope>
</reference>
<dbReference type="InterPro" id="IPR001975">
    <property type="entry name" value="Ribosomal_eL40_dom"/>
</dbReference>
<dbReference type="Proteomes" id="UP000019116">
    <property type="component" value="Chromosome 2D"/>
</dbReference>
<dbReference type="Gramene" id="TraesCLE_scaffold_045688_01G000100.1">
    <property type="protein sequence ID" value="TraesCLE_scaffold_045688_01G000100.1"/>
    <property type="gene ID" value="TraesCLE_scaffold_045688_01G000100"/>
</dbReference>
<comment type="function">
    <text evidence="1">Component of the 60S subunit of the ribosome.</text>
</comment>
<dbReference type="Gene3D" id="4.10.1060.50">
    <property type="match status" value="1"/>
</dbReference>
<dbReference type="FunFam" id="4.10.1060.50:FF:000001">
    <property type="entry name" value="ubiquitin-60S ribosomal protein L40"/>
    <property type="match status" value="1"/>
</dbReference>
<dbReference type="FunFam" id="3.10.20.90:FF:000428">
    <property type="entry name" value="Polyubiquitin-C"/>
    <property type="match status" value="1"/>
</dbReference>
<dbReference type="Gramene" id="TraesNOR2D03G01124670.1">
    <property type="protein sequence ID" value="TraesNOR2D03G01124670.1"/>
    <property type="gene ID" value="TraesNOR2D03G01124670"/>
</dbReference>
<dbReference type="GeneID" id="123051447"/>
<accession>A0A1D6DAS8</accession>
<keyword evidence="11" id="KW-1185">Reference proteome</keyword>
<dbReference type="Gramene" id="TraesLAC2D03G01060390.1">
    <property type="protein sequence ID" value="TraesLAC2D03G01060390.1"/>
    <property type="gene ID" value="TraesLAC2D03G01060390"/>
</dbReference>
<dbReference type="EnsemblPlants" id="TraesCS2D02G092200.1">
    <property type="protein sequence ID" value="TraesCS2D02G092200.1"/>
    <property type="gene ID" value="TraesCS2D02G092200"/>
</dbReference>
<dbReference type="Gramene" id="TraesPARA_EIv1.0_0646030.1">
    <property type="protein sequence ID" value="TraesPARA_EIv1.0_0646030.1.CDS"/>
    <property type="gene ID" value="TraesPARA_EIv1.0_0646030"/>
</dbReference>
<dbReference type="GO" id="GO:0019941">
    <property type="term" value="P:modification-dependent protein catabolic process"/>
    <property type="evidence" value="ECO:0000318"/>
    <property type="project" value="GO_Central"/>
</dbReference>
<evidence type="ECO:0000256" key="4">
    <source>
        <dbReference type="ARBA" id="ARBA00022490"/>
    </source>
</evidence>
<evidence type="ECO:0000256" key="1">
    <source>
        <dbReference type="ARBA" id="ARBA00002241"/>
    </source>
</evidence>
<dbReference type="InterPro" id="IPR038587">
    <property type="entry name" value="Ribosomal_eL40_sf"/>
</dbReference>
<dbReference type="GO" id="GO:0016567">
    <property type="term" value="P:protein ubiquitination"/>
    <property type="evidence" value="ECO:0000318"/>
    <property type="project" value="GO_Central"/>
</dbReference>
<dbReference type="GO" id="GO:0003735">
    <property type="term" value="F:structural constituent of ribosome"/>
    <property type="evidence" value="ECO:0007669"/>
    <property type="project" value="InterPro"/>
</dbReference>
<evidence type="ECO:0000256" key="2">
    <source>
        <dbReference type="ARBA" id="ARBA00004496"/>
    </source>
</evidence>
<dbReference type="Gramene" id="TraesLDM2D03G01109880.1">
    <property type="protein sequence ID" value="TraesLDM2D03G01109880.1"/>
    <property type="gene ID" value="TraesLDM2D03G01109880"/>
</dbReference>
<keyword evidence="7" id="KW-0687">Ribonucleoprotein</keyword>
<gene>
    <name evidence="10" type="primary">LOC123051447</name>
</gene>
<dbReference type="eggNOG" id="KOG0003">
    <property type="taxonomic scope" value="Eukaryota"/>
</dbReference>
<evidence type="ECO:0000313" key="10">
    <source>
        <dbReference type="EnsemblPlants" id="TraesCS2D02G092200.1"/>
    </source>
</evidence>
<dbReference type="PANTHER" id="PTHR10666">
    <property type="entry name" value="UBIQUITIN"/>
    <property type="match status" value="1"/>
</dbReference>
<evidence type="ECO:0000256" key="6">
    <source>
        <dbReference type="ARBA" id="ARBA00022980"/>
    </source>
</evidence>
<dbReference type="Gramene" id="TraesKAR2D01G0037070.1">
    <property type="protein sequence ID" value="cds.TraesKAR2D01G0037070.1"/>
    <property type="gene ID" value="TraesKAR2D01G0037070"/>
</dbReference>
<dbReference type="Gramene" id="TraesWEE_scaffold_046215_01G000500.1">
    <property type="protein sequence ID" value="TraesWEE_scaffold_046215_01G000500.1"/>
    <property type="gene ID" value="TraesWEE_scaffold_046215_01G000500"/>
</dbReference>
<dbReference type="AlphaFoldDB" id="A0A1D6DAS8"/>
<dbReference type="GO" id="GO:1990904">
    <property type="term" value="C:ribonucleoprotein complex"/>
    <property type="evidence" value="ECO:0007669"/>
    <property type="project" value="UniProtKB-KW"/>
</dbReference>
<dbReference type="Gramene" id="TraesJUL2D03G01114770.1">
    <property type="protein sequence ID" value="TraesJUL2D03G01114770.1"/>
    <property type="gene ID" value="TraesJUL2D03G01114770"/>
</dbReference>
<dbReference type="SUPFAM" id="SSF54236">
    <property type="entry name" value="Ubiquitin-like"/>
    <property type="match status" value="1"/>
</dbReference>
<dbReference type="InterPro" id="IPR050158">
    <property type="entry name" value="Ubiquitin_ubiquitin-like"/>
</dbReference>
<dbReference type="GO" id="GO:0031625">
    <property type="term" value="F:ubiquitin protein ligase binding"/>
    <property type="evidence" value="ECO:0000318"/>
    <property type="project" value="GO_Central"/>
</dbReference>
<dbReference type="InterPro" id="IPR011332">
    <property type="entry name" value="Ribosomal_zn-bd"/>
</dbReference>
<name>A0A1D6DAS8_WHEAT</name>
<dbReference type="PaxDb" id="4565-Traes_2DS_8A25DE5D7.1"/>
<dbReference type="RefSeq" id="XP_044330245.1">
    <property type="nucleotide sequence ID" value="XM_044474310.1"/>
</dbReference>
<dbReference type="Gramene" id="TraesSYM2D03G01122690.1">
    <property type="protein sequence ID" value="TraesSYM2D03G01122690.1"/>
    <property type="gene ID" value="TraesSYM2D03G01122690"/>
</dbReference>
<feature type="domain" description="Ubiquitin-like" evidence="9">
    <location>
        <begin position="1"/>
        <end position="85"/>
    </location>
</feature>
<dbReference type="GO" id="GO:0005840">
    <property type="term" value="C:ribosome"/>
    <property type="evidence" value="ECO:0007669"/>
    <property type="project" value="UniProtKB-KW"/>
</dbReference>
<dbReference type="PROSITE" id="PS50053">
    <property type="entry name" value="UBIQUITIN_2"/>
    <property type="match status" value="1"/>
</dbReference>
<dbReference type="OrthoDB" id="419317at2759"/>
<dbReference type="InterPro" id="IPR000626">
    <property type="entry name" value="Ubiquitin-like_dom"/>
</dbReference>
<keyword evidence="4" id="KW-0963">Cytoplasm</keyword>
<dbReference type="Gramene" id="TraesJAG2D03G01111910.1">
    <property type="protein sequence ID" value="TraesJAG2D03G01111910.1"/>
    <property type="gene ID" value="TraesJAG2D03G01111910"/>
</dbReference>
<dbReference type="SMR" id="A0A1D6DAS8"/>
<dbReference type="Gene3D" id="3.10.20.90">
    <property type="entry name" value="Phosphatidylinositol 3-kinase Catalytic Subunit, Chain A, domain 1"/>
    <property type="match status" value="1"/>
</dbReference>
<reference evidence="10" key="1">
    <citation type="submission" date="2018-08" db="EMBL/GenBank/DDBJ databases">
        <authorList>
            <person name="Rossello M."/>
        </authorList>
    </citation>
    <scope>NUCLEOTIDE SEQUENCE [LARGE SCALE GENOMIC DNA]</scope>
    <source>
        <strain evidence="10">cv. Chinese Spring</strain>
    </source>
</reference>
<dbReference type="GO" id="GO:0005737">
    <property type="term" value="C:cytoplasm"/>
    <property type="evidence" value="ECO:0000318"/>
    <property type="project" value="GO_Central"/>
</dbReference>
<dbReference type="Gramene" id="TraesRN2D0100211700.1">
    <property type="protein sequence ID" value="TraesRN2D0100211700.1"/>
    <property type="gene ID" value="TraesRN2D0100211700"/>
</dbReference>
<comment type="subcellular location">
    <subcellularLocation>
        <location evidence="2">Cytoplasm</location>
    </subcellularLocation>
</comment>
<dbReference type="Pfam" id="PF00240">
    <property type="entry name" value="ubiquitin"/>
    <property type="match status" value="1"/>
</dbReference>
<dbReference type="Gramene" id="TraesARI2D03G01125020.1">
    <property type="protein sequence ID" value="TraesARI2D03G01125020.1"/>
    <property type="gene ID" value="TraesARI2D03G01125020"/>
</dbReference>
<dbReference type="Gramene" id="TraesMAC2D03G01107130.1">
    <property type="protein sequence ID" value="TraesMAC2D03G01107130.1"/>
    <property type="gene ID" value="TraesMAC2D03G01107130"/>
</dbReference>
<evidence type="ECO:0000256" key="3">
    <source>
        <dbReference type="ARBA" id="ARBA00008373"/>
    </source>
</evidence>
<protein>
    <recommendedName>
        <fullName evidence="9">Ubiquitin-like domain-containing protein</fullName>
    </recommendedName>
</protein>
<dbReference type="Pfam" id="PF01020">
    <property type="entry name" value="Ribosomal_L40e"/>
    <property type="match status" value="1"/>
</dbReference>
<keyword evidence="6" id="KW-0689">Ribosomal protein</keyword>
<evidence type="ECO:0000259" key="9">
    <source>
        <dbReference type="PROSITE" id="PS50053"/>
    </source>
</evidence>
<dbReference type="STRING" id="4565.A0A1D6DAS8"/>
<dbReference type="SUPFAM" id="SSF57829">
    <property type="entry name" value="Zn-binding ribosomal proteins"/>
    <property type="match status" value="1"/>
</dbReference>
<dbReference type="GO" id="GO:0031386">
    <property type="term" value="F:protein tag activity"/>
    <property type="evidence" value="ECO:0000318"/>
    <property type="project" value="GO_Central"/>
</dbReference>
<proteinExistence type="inferred from homology"/>
<dbReference type="GO" id="GO:0003729">
    <property type="term" value="F:mRNA binding"/>
    <property type="evidence" value="ECO:0007669"/>
    <property type="project" value="UniProtKB-ARBA"/>
</dbReference>
<dbReference type="Gramene" id="TraesSTA2D03G01097360.1">
    <property type="protein sequence ID" value="TraesSTA2D03G01097360.1"/>
    <property type="gene ID" value="TraesSTA2D03G01097360"/>
</dbReference>
<dbReference type="Gramene" id="TraesCS2D02G092200.1">
    <property type="protein sequence ID" value="TraesCS2D02G092200.1"/>
    <property type="gene ID" value="TraesCS2D02G092200"/>
</dbReference>
<sequence length="154" mass="17002">MQIFVKTITGHTLTLEVKGTDTVDTVKARIQDKQGIAGAASQDPHQLPSLVFAGKQLDEEDGRTLADYGIGKESTLHHVLGLRGGLRHRSCYPNHISPSLLALALRYNENKMICRKCYGRLPPGATNCRKKKCGHTNDLRPKKRFDGRAGLRGK</sequence>
<dbReference type="GO" id="GO:0005634">
    <property type="term" value="C:nucleus"/>
    <property type="evidence" value="ECO:0000318"/>
    <property type="project" value="GO_Central"/>
</dbReference>
<dbReference type="SMART" id="SM00213">
    <property type="entry name" value="UBQ"/>
    <property type="match status" value="1"/>
</dbReference>
<organism evidence="10">
    <name type="scientific">Triticum aestivum</name>
    <name type="common">Wheat</name>
    <dbReference type="NCBI Taxonomy" id="4565"/>
    <lineage>
        <taxon>Eukaryota</taxon>
        <taxon>Viridiplantae</taxon>
        <taxon>Streptophyta</taxon>
        <taxon>Embryophyta</taxon>
        <taxon>Tracheophyta</taxon>
        <taxon>Spermatophyta</taxon>
        <taxon>Magnoliopsida</taxon>
        <taxon>Liliopsida</taxon>
        <taxon>Poales</taxon>
        <taxon>Poaceae</taxon>
        <taxon>BOP clade</taxon>
        <taxon>Pooideae</taxon>
        <taxon>Triticodae</taxon>
        <taxon>Triticeae</taxon>
        <taxon>Triticinae</taxon>
        <taxon>Triticum</taxon>
    </lineage>
</organism>
<dbReference type="Gramene" id="TraesCS2D03G0192100.1">
    <property type="protein sequence ID" value="TraesCS2D03G0192100.1.CDS"/>
    <property type="gene ID" value="TraesCS2D03G0192100"/>
</dbReference>
<dbReference type="SMART" id="SM01377">
    <property type="entry name" value="Ribosomal_L40e"/>
    <property type="match status" value="1"/>
</dbReference>
<comment type="similarity">
    <text evidence="3">In the N-terminal section; belongs to the ubiquitin family.</text>
</comment>
<evidence type="ECO:0000256" key="7">
    <source>
        <dbReference type="ARBA" id="ARBA00023274"/>
    </source>
</evidence>
<keyword evidence="5" id="KW-1017">Isopeptide bond</keyword>
<evidence type="ECO:0000313" key="11">
    <source>
        <dbReference type="Proteomes" id="UP000019116"/>
    </source>
</evidence>
<dbReference type="GO" id="GO:0006412">
    <property type="term" value="P:translation"/>
    <property type="evidence" value="ECO:0007669"/>
    <property type="project" value="InterPro"/>
</dbReference>
<comment type="subunit">
    <text evidence="8">Part of the 60S ribosomal subunit.</text>
</comment>
<dbReference type="Gramene" id="TraesROB_scaffold_044853_01G000400.1">
    <property type="protein sequence ID" value="TraesROB_scaffold_044853_01G000400.1"/>
    <property type="gene ID" value="TraesROB_scaffold_044853_01G000400"/>
</dbReference>
<evidence type="ECO:0000256" key="5">
    <source>
        <dbReference type="ARBA" id="ARBA00022499"/>
    </source>
</evidence>
<evidence type="ECO:0000256" key="8">
    <source>
        <dbReference type="ARBA" id="ARBA00035124"/>
    </source>
</evidence>
<dbReference type="InterPro" id="IPR029071">
    <property type="entry name" value="Ubiquitin-like_domsf"/>
</dbReference>